<dbReference type="Proteomes" id="UP000479710">
    <property type="component" value="Unassembled WGS sequence"/>
</dbReference>
<name>A0A6G1BKG6_9ORYZ</name>
<keyword evidence="4" id="KW-1185">Reference proteome</keyword>
<gene>
    <name evidence="3" type="ORF">E2562_014251</name>
</gene>
<comment type="caution">
    <text evidence="3">The sequence shown here is derived from an EMBL/GenBank/DDBJ whole genome shotgun (WGS) entry which is preliminary data.</text>
</comment>
<feature type="chain" id="PRO_5026018120" description="DUF6598 domain-containing protein" evidence="1">
    <location>
        <begin position="21"/>
        <end position="62"/>
    </location>
</feature>
<dbReference type="Pfam" id="PF20241">
    <property type="entry name" value="DUF6598"/>
    <property type="match status" value="1"/>
</dbReference>
<dbReference type="EMBL" id="SPHZ02000012">
    <property type="protein sequence ID" value="KAF0888440.1"/>
    <property type="molecule type" value="Genomic_DNA"/>
</dbReference>
<accession>A0A6G1BKG6</accession>
<evidence type="ECO:0000313" key="3">
    <source>
        <dbReference type="EMBL" id="KAF0888440.1"/>
    </source>
</evidence>
<organism evidence="3 4">
    <name type="scientific">Oryza meyeriana var. granulata</name>
    <dbReference type="NCBI Taxonomy" id="110450"/>
    <lineage>
        <taxon>Eukaryota</taxon>
        <taxon>Viridiplantae</taxon>
        <taxon>Streptophyta</taxon>
        <taxon>Embryophyta</taxon>
        <taxon>Tracheophyta</taxon>
        <taxon>Spermatophyta</taxon>
        <taxon>Magnoliopsida</taxon>
        <taxon>Liliopsida</taxon>
        <taxon>Poales</taxon>
        <taxon>Poaceae</taxon>
        <taxon>BOP clade</taxon>
        <taxon>Oryzoideae</taxon>
        <taxon>Oryzeae</taxon>
        <taxon>Oryzinae</taxon>
        <taxon>Oryza</taxon>
        <taxon>Oryza meyeriana</taxon>
    </lineage>
</organism>
<evidence type="ECO:0000256" key="1">
    <source>
        <dbReference type="SAM" id="SignalP"/>
    </source>
</evidence>
<proteinExistence type="predicted"/>
<evidence type="ECO:0000259" key="2">
    <source>
        <dbReference type="Pfam" id="PF20241"/>
    </source>
</evidence>
<sequence>MMKNTTLEFMFAHLRSAVAATVTVRVVEGLPDFKAHFTARTAVALTRICNSKNGLNLGKEQF</sequence>
<feature type="signal peptide" evidence="1">
    <location>
        <begin position="1"/>
        <end position="20"/>
    </location>
</feature>
<protein>
    <recommendedName>
        <fullName evidence="2">DUF6598 domain-containing protein</fullName>
    </recommendedName>
</protein>
<dbReference type="AlphaFoldDB" id="A0A6G1BKG6"/>
<feature type="domain" description="DUF6598" evidence="2">
    <location>
        <begin position="3"/>
        <end position="47"/>
    </location>
</feature>
<reference evidence="3 4" key="1">
    <citation type="submission" date="2019-11" db="EMBL/GenBank/DDBJ databases">
        <title>Whole genome sequence of Oryza granulata.</title>
        <authorList>
            <person name="Li W."/>
        </authorList>
    </citation>
    <scope>NUCLEOTIDE SEQUENCE [LARGE SCALE GENOMIC DNA]</scope>
    <source>
        <strain evidence="4">cv. Menghai</strain>
        <tissue evidence="3">Leaf</tissue>
    </source>
</reference>
<evidence type="ECO:0000313" key="4">
    <source>
        <dbReference type="Proteomes" id="UP000479710"/>
    </source>
</evidence>
<keyword evidence="1" id="KW-0732">Signal</keyword>
<dbReference type="InterPro" id="IPR046533">
    <property type="entry name" value="DUF6598"/>
</dbReference>